<dbReference type="AlphaFoldDB" id="A0A2H9T8I4"/>
<accession>A0A2H9T8I4</accession>
<name>A0A2H9T8I4_9ZZZZ</name>
<evidence type="ECO:0000313" key="1">
    <source>
        <dbReference type="EMBL" id="PJE79514.1"/>
    </source>
</evidence>
<proteinExistence type="predicted"/>
<protein>
    <submittedName>
        <fullName evidence="1">Uncharacterized protein</fullName>
    </submittedName>
</protein>
<comment type="caution">
    <text evidence="1">The sequence shown here is derived from an EMBL/GenBank/DDBJ whole genome shotgun (WGS) entry which is preliminary data.</text>
</comment>
<sequence>MSKTTGSHISLLDGPAVQRTTNKKVYIGDIIKTIKKHIHITPHNTYNLNFSQS</sequence>
<reference evidence="1" key="1">
    <citation type="journal article" date="2017" name="Appl. Environ. Microbiol.">
        <title>Molecular characterization of an Endozoicomonas-like organism causing infection in king scallop Pecten maximus L.</title>
        <authorList>
            <person name="Cano I."/>
            <person name="van Aerle R."/>
            <person name="Ross S."/>
            <person name="Verner-Jeffreys D.W."/>
            <person name="Paley R.K."/>
            <person name="Rimmer G."/>
            <person name="Ryder D."/>
            <person name="Hooper P."/>
            <person name="Stone D."/>
            <person name="Feist S.W."/>
        </authorList>
    </citation>
    <scope>NUCLEOTIDE SEQUENCE</scope>
</reference>
<organism evidence="1">
    <name type="scientific">invertebrate metagenome</name>
    <dbReference type="NCBI Taxonomy" id="1711999"/>
    <lineage>
        <taxon>unclassified sequences</taxon>
        <taxon>metagenomes</taxon>
        <taxon>organismal metagenomes</taxon>
    </lineage>
</organism>
<gene>
    <name evidence="1" type="ORF">CI610_01520</name>
</gene>
<dbReference type="EMBL" id="NSIT01000064">
    <property type="protein sequence ID" value="PJE79514.1"/>
    <property type="molecule type" value="Genomic_DNA"/>
</dbReference>